<dbReference type="RefSeq" id="WP_203925394.1">
    <property type="nucleotide sequence ID" value="NZ_BOPH01000003.1"/>
</dbReference>
<dbReference type="PIRSF" id="PIRSF018072">
    <property type="entry name" value="UCP018072"/>
    <property type="match status" value="1"/>
</dbReference>
<evidence type="ECO:0000313" key="3">
    <source>
        <dbReference type="EMBL" id="GIJ65384.1"/>
    </source>
</evidence>
<protein>
    <recommendedName>
        <fullName evidence="1">UPF0336 protein Voc01_003010</fullName>
    </recommendedName>
</protein>
<sequence>MALNMAYEGRTFPPTEPYRVGREKIREFADAIGATDAAYRDPAAARALGHPDVIAPPTFPMVITMPASRLITDDPDLGLDYGRMVHGDQRFSYVRPVVAGDELTCVTHIEKLTSRAGLDSVSLRLEITTTDGDPVVTAWSKLVARQAV</sequence>
<dbReference type="HAMAP" id="MF_00799">
    <property type="entry name" value="UPF0336"/>
    <property type="match status" value="1"/>
</dbReference>
<evidence type="ECO:0000259" key="2">
    <source>
        <dbReference type="Pfam" id="PF13452"/>
    </source>
</evidence>
<dbReference type="InterPro" id="IPR039569">
    <property type="entry name" value="FAS1-like_DH_region"/>
</dbReference>
<dbReference type="InterPro" id="IPR029069">
    <property type="entry name" value="HotDog_dom_sf"/>
</dbReference>
<evidence type="ECO:0000256" key="1">
    <source>
        <dbReference type="HAMAP-Rule" id="MF_00799"/>
    </source>
</evidence>
<dbReference type="SUPFAM" id="SSF54637">
    <property type="entry name" value="Thioesterase/thiol ester dehydrase-isomerase"/>
    <property type="match status" value="1"/>
</dbReference>
<evidence type="ECO:0000313" key="4">
    <source>
        <dbReference type="Proteomes" id="UP000635606"/>
    </source>
</evidence>
<reference evidence="3" key="1">
    <citation type="submission" date="2021-01" db="EMBL/GenBank/DDBJ databases">
        <title>Whole genome shotgun sequence of Virgisporangium ochraceum NBRC 16418.</title>
        <authorList>
            <person name="Komaki H."/>
            <person name="Tamura T."/>
        </authorList>
    </citation>
    <scope>NUCLEOTIDE SEQUENCE</scope>
    <source>
        <strain evidence="3">NBRC 16418</strain>
    </source>
</reference>
<keyword evidence="4" id="KW-1185">Reference proteome</keyword>
<dbReference type="InterPro" id="IPR016709">
    <property type="entry name" value="HadA-like"/>
</dbReference>
<dbReference type="Gene3D" id="3.10.129.10">
    <property type="entry name" value="Hotdog Thioesterase"/>
    <property type="match status" value="1"/>
</dbReference>
<proteinExistence type="inferred from homology"/>
<dbReference type="AlphaFoldDB" id="A0A8J3ZK75"/>
<organism evidence="3 4">
    <name type="scientific">Virgisporangium ochraceum</name>
    <dbReference type="NCBI Taxonomy" id="65505"/>
    <lineage>
        <taxon>Bacteria</taxon>
        <taxon>Bacillati</taxon>
        <taxon>Actinomycetota</taxon>
        <taxon>Actinomycetes</taxon>
        <taxon>Micromonosporales</taxon>
        <taxon>Micromonosporaceae</taxon>
        <taxon>Virgisporangium</taxon>
    </lineage>
</organism>
<accession>A0A8J3ZK75</accession>
<name>A0A8J3ZK75_9ACTN</name>
<comment type="similarity">
    <text evidence="1">Belongs to the UPF0336 family.</text>
</comment>
<comment type="caution">
    <text evidence="3">The sequence shown here is derived from an EMBL/GenBank/DDBJ whole genome shotgun (WGS) entry which is preliminary data.</text>
</comment>
<dbReference type="Pfam" id="PF13452">
    <property type="entry name" value="FAS1_DH_region"/>
    <property type="match status" value="1"/>
</dbReference>
<dbReference type="Proteomes" id="UP000635606">
    <property type="component" value="Unassembled WGS sequence"/>
</dbReference>
<feature type="domain" description="FAS1-like dehydratase" evidence="2">
    <location>
        <begin position="9"/>
        <end position="137"/>
    </location>
</feature>
<dbReference type="EMBL" id="BOPH01000003">
    <property type="protein sequence ID" value="GIJ65384.1"/>
    <property type="molecule type" value="Genomic_DNA"/>
</dbReference>
<dbReference type="CDD" id="cd03441">
    <property type="entry name" value="R_hydratase_like"/>
    <property type="match status" value="1"/>
</dbReference>
<gene>
    <name evidence="3" type="ORF">Voc01_003010</name>
</gene>